<protein>
    <submittedName>
        <fullName evidence="2">Uncharacterized protein</fullName>
    </submittedName>
</protein>
<evidence type="ECO:0000313" key="2">
    <source>
        <dbReference type="EMBL" id="CAB4131007.1"/>
    </source>
</evidence>
<keyword evidence="1" id="KW-0812">Transmembrane</keyword>
<proteinExistence type="predicted"/>
<reference evidence="2" key="1">
    <citation type="submission" date="2020-04" db="EMBL/GenBank/DDBJ databases">
        <authorList>
            <person name="Chiriac C."/>
            <person name="Salcher M."/>
            <person name="Ghai R."/>
            <person name="Kavagutti S V."/>
        </authorList>
    </citation>
    <scope>NUCLEOTIDE SEQUENCE</scope>
</reference>
<sequence>MSEIVAGMLIWIAFMVGATMLVVGVVGFFEAVADFFVRVHDEED</sequence>
<keyword evidence="1" id="KW-1133">Transmembrane helix</keyword>
<gene>
    <name evidence="2" type="ORF">UFOVP120_51</name>
</gene>
<accession>A0A6J5LCX5</accession>
<dbReference type="EMBL" id="LR796242">
    <property type="protein sequence ID" value="CAB4131007.1"/>
    <property type="molecule type" value="Genomic_DNA"/>
</dbReference>
<keyword evidence="1" id="KW-0472">Membrane</keyword>
<name>A0A6J5LCX5_9CAUD</name>
<feature type="transmembrane region" description="Helical" evidence="1">
    <location>
        <begin position="6"/>
        <end position="29"/>
    </location>
</feature>
<evidence type="ECO:0000256" key="1">
    <source>
        <dbReference type="SAM" id="Phobius"/>
    </source>
</evidence>
<organism evidence="2">
    <name type="scientific">uncultured Caudovirales phage</name>
    <dbReference type="NCBI Taxonomy" id="2100421"/>
    <lineage>
        <taxon>Viruses</taxon>
        <taxon>Duplodnaviria</taxon>
        <taxon>Heunggongvirae</taxon>
        <taxon>Uroviricota</taxon>
        <taxon>Caudoviricetes</taxon>
        <taxon>Peduoviridae</taxon>
        <taxon>Maltschvirus</taxon>
        <taxon>Maltschvirus maltsch</taxon>
    </lineage>
</organism>